<accession>A0ABN9CN23</accession>
<proteinExistence type="predicted"/>
<protein>
    <submittedName>
        <fullName evidence="2">Uncharacterized protein</fullName>
    </submittedName>
</protein>
<dbReference type="Proteomes" id="UP001162483">
    <property type="component" value="Unassembled WGS sequence"/>
</dbReference>
<feature type="region of interest" description="Disordered" evidence="1">
    <location>
        <begin position="1"/>
        <end position="49"/>
    </location>
</feature>
<comment type="caution">
    <text evidence="2">The sequence shown here is derived from an EMBL/GenBank/DDBJ whole genome shotgun (WGS) entry which is preliminary data.</text>
</comment>
<feature type="non-terminal residue" evidence="2">
    <location>
        <position position="49"/>
    </location>
</feature>
<evidence type="ECO:0000313" key="2">
    <source>
        <dbReference type="EMBL" id="CAI9561521.1"/>
    </source>
</evidence>
<keyword evidence="3" id="KW-1185">Reference proteome</keyword>
<sequence>MPASAGDGRGRCRGRIAGAKDKVSAAGNPRATPHGKPECSSGLPLLVLK</sequence>
<evidence type="ECO:0000313" key="3">
    <source>
        <dbReference type="Proteomes" id="UP001162483"/>
    </source>
</evidence>
<evidence type="ECO:0000256" key="1">
    <source>
        <dbReference type="SAM" id="MobiDB-lite"/>
    </source>
</evidence>
<gene>
    <name evidence="2" type="ORF">SPARVUS_LOCUS5430201</name>
</gene>
<reference evidence="2" key="1">
    <citation type="submission" date="2023-05" db="EMBL/GenBank/DDBJ databases">
        <authorList>
            <person name="Stuckert A."/>
        </authorList>
    </citation>
    <scope>NUCLEOTIDE SEQUENCE</scope>
</reference>
<name>A0ABN9CN23_9NEOB</name>
<organism evidence="2 3">
    <name type="scientific">Staurois parvus</name>
    <dbReference type="NCBI Taxonomy" id="386267"/>
    <lineage>
        <taxon>Eukaryota</taxon>
        <taxon>Metazoa</taxon>
        <taxon>Chordata</taxon>
        <taxon>Craniata</taxon>
        <taxon>Vertebrata</taxon>
        <taxon>Euteleostomi</taxon>
        <taxon>Amphibia</taxon>
        <taxon>Batrachia</taxon>
        <taxon>Anura</taxon>
        <taxon>Neobatrachia</taxon>
        <taxon>Ranoidea</taxon>
        <taxon>Ranidae</taxon>
        <taxon>Staurois</taxon>
    </lineage>
</organism>
<dbReference type="EMBL" id="CATNWA010011306">
    <property type="protein sequence ID" value="CAI9561521.1"/>
    <property type="molecule type" value="Genomic_DNA"/>
</dbReference>